<evidence type="ECO:0000313" key="6">
    <source>
        <dbReference type="Proteomes" id="UP000596742"/>
    </source>
</evidence>
<dbReference type="AlphaFoldDB" id="A0A8B6GF22"/>
<proteinExistence type="predicted"/>
<organism evidence="5 6">
    <name type="scientific">Mytilus galloprovincialis</name>
    <name type="common">Mediterranean mussel</name>
    <dbReference type="NCBI Taxonomy" id="29158"/>
    <lineage>
        <taxon>Eukaryota</taxon>
        <taxon>Metazoa</taxon>
        <taxon>Spiralia</taxon>
        <taxon>Lophotrochozoa</taxon>
        <taxon>Mollusca</taxon>
        <taxon>Bivalvia</taxon>
        <taxon>Autobranchia</taxon>
        <taxon>Pteriomorphia</taxon>
        <taxon>Mytilida</taxon>
        <taxon>Mytiloidea</taxon>
        <taxon>Mytilidae</taxon>
        <taxon>Mytilinae</taxon>
        <taxon>Mytilus</taxon>
    </lineage>
</organism>
<keyword evidence="3" id="KW-0440">LIM domain</keyword>
<keyword evidence="1" id="KW-0479">Metal-binding</keyword>
<keyword evidence="6" id="KW-1185">Reference proteome</keyword>
<protein>
    <recommendedName>
        <fullName evidence="4">LIM zinc-binding domain-containing protein</fullName>
    </recommendedName>
</protein>
<evidence type="ECO:0000259" key="4">
    <source>
        <dbReference type="Pfam" id="PF00412"/>
    </source>
</evidence>
<evidence type="ECO:0000313" key="5">
    <source>
        <dbReference type="EMBL" id="VDI63204.1"/>
    </source>
</evidence>
<sequence>MGPVHDVLFHKACFKCVDCGTHLNIKNYFSNQLEANDREIYCHAHVPRVGAAKYDKNALGIKQAVDVQTNYKKHSRKLNPQIRKAGTIRNPSFDYQAMAIRTAVSAPSTRNSKVDRTNRKYRFQCIAYKGA</sequence>
<gene>
    <name evidence="5" type="ORF">MGAL_10B021364</name>
</gene>
<dbReference type="Pfam" id="PF00412">
    <property type="entry name" value="LIM"/>
    <property type="match status" value="1"/>
</dbReference>
<dbReference type="GO" id="GO:0046872">
    <property type="term" value="F:metal ion binding"/>
    <property type="evidence" value="ECO:0007669"/>
    <property type="project" value="UniProtKB-KW"/>
</dbReference>
<comment type="caution">
    <text evidence="5">The sequence shown here is derived from an EMBL/GenBank/DDBJ whole genome shotgun (WGS) entry which is preliminary data.</text>
</comment>
<evidence type="ECO:0000256" key="1">
    <source>
        <dbReference type="ARBA" id="ARBA00022723"/>
    </source>
</evidence>
<dbReference type="OrthoDB" id="6105523at2759"/>
<evidence type="ECO:0000256" key="3">
    <source>
        <dbReference type="ARBA" id="ARBA00023038"/>
    </source>
</evidence>
<dbReference type="EMBL" id="UYJE01008364">
    <property type="protein sequence ID" value="VDI63204.1"/>
    <property type="molecule type" value="Genomic_DNA"/>
</dbReference>
<feature type="domain" description="LIM zinc-binding" evidence="4">
    <location>
        <begin position="5"/>
        <end position="45"/>
    </location>
</feature>
<reference evidence="5" key="1">
    <citation type="submission" date="2018-11" db="EMBL/GenBank/DDBJ databases">
        <authorList>
            <person name="Alioto T."/>
            <person name="Alioto T."/>
        </authorList>
    </citation>
    <scope>NUCLEOTIDE SEQUENCE</scope>
</reference>
<name>A0A8B6GF22_MYTGA</name>
<dbReference type="InterPro" id="IPR001781">
    <property type="entry name" value="Znf_LIM"/>
</dbReference>
<dbReference type="Gene3D" id="2.10.110.10">
    <property type="entry name" value="Cysteine Rich Protein"/>
    <property type="match status" value="1"/>
</dbReference>
<keyword evidence="2" id="KW-0862">Zinc</keyword>
<accession>A0A8B6GF22</accession>
<evidence type="ECO:0000256" key="2">
    <source>
        <dbReference type="ARBA" id="ARBA00022833"/>
    </source>
</evidence>
<dbReference type="Proteomes" id="UP000596742">
    <property type="component" value="Unassembled WGS sequence"/>
</dbReference>